<reference evidence="1" key="1">
    <citation type="submission" date="2022-10" db="EMBL/GenBank/DDBJ databases">
        <title>Culturing micro-colonial fungi from biological soil crusts in the Mojave desert and describing Neophaeococcomyces mojavensis, and introducing the new genera and species Taxawa tesnikishii.</title>
        <authorList>
            <person name="Kurbessoian T."/>
            <person name="Stajich J.E."/>
        </authorList>
    </citation>
    <scope>NUCLEOTIDE SEQUENCE</scope>
    <source>
        <strain evidence="1">TK_41</strain>
    </source>
</reference>
<dbReference type="Proteomes" id="UP001172673">
    <property type="component" value="Unassembled WGS sequence"/>
</dbReference>
<keyword evidence="2" id="KW-1185">Reference proteome</keyword>
<evidence type="ECO:0000313" key="2">
    <source>
        <dbReference type="Proteomes" id="UP001172673"/>
    </source>
</evidence>
<protein>
    <submittedName>
        <fullName evidence="1">Uncharacterized protein</fullName>
    </submittedName>
</protein>
<name>A0AA38X0R9_9EURO</name>
<accession>A0AA38X0R9</accession>
<evidence type="ECO:0000313" key="1">
    <source>
        <dbReference type="EMBL" id="KAJ9604681.1"/>
    </source>
</evidence>
<comment type="caution">
    <text evidence="1">The sequence shown here is derived from an EMBL/GenBank/DDBJ whole genome shotgun (WGS) entry which is preliminary data.</text>
</comment>
<organism evidence="1 2">
    <name type="scientific">Cladophialophora chaetospira</name>
    <dbReference type="NCBI Taxonomy" id="386627"/>
    <lineage>
        <taxon>Eukaryota</taxon>
        <taxon>Fungi</taxon>
        <taxon>Dikarya</taxon>
        <taxon>Ascomycota</taxon>
        <taxon>Pezizomycotina</taxon>
        <taxon>Eurotiomycetes</taxon>
        <taxon>Chaetothyriomycetidae</taxon>
        <taxon>Chaetothyriales</taxon>
        <taxon>Herpotrichiellaceae</taxon>
        <taxon>Cladophialophora</taxon>
    </lineage>
</organism>
<dbReference type="EMBL" id="JAPDRK010000018">
    <property type="protein sequence ID" value="KAJ9604681.1"/>
    <property type="molecule type" value="Genomic_DNA"/>
</dbReference>
<sequence>MSNTARKSASDIINSASRHNKPFARQESYADDHRKKLWCDTQWTNLSMQAKHTIKLPTLPYFDPDTMLLSREVNEKLWKQLGRLWDYLGPEKAPLATPIMAEGGEVKWHSFLAGDKGDEAEIYTNAVDAFMSQNRKPGQYEG</sequence>
<proteinExistence type="predicted"/>
<dbReference type="AlphaFoldDB" id="A0AA38X0R9"/>
<gene>
    <name evidence="1" type="ORF">H2200_010795</name>
</gene>